<dbReference type="Gene3D" id="3.40.47.10">
    <property type="match status" value="1"/>
</dbReference>
<dbReference type="EMBL" id="CP114040">
    <property type="protein sequence ID" value="WAS97363.1"/>
    <property type="molecule type" value="Genomic_DNA"/>
</dbReference>
<dbReference type="SUPFAM" id="SSF53901">
    <property type="entry name" value="Thiolase-like"/>
    <property type="match status" value="2"/>
</dbReference>
<accession>A0ABY7HDL8</accession>
<name>A0ABY7HDL8_9BACT</name>
<gene>
    <name evidence="1" type="ORF">O0S08_14545</name>
</gene>
<reference evidence="1" key="1">
    <citation type="submission" date="2022-11" db="EMBL/GenBank/DDBJ databases">
        <title>Minimal conservation of predation-associated metabolite biosynthetic gene clusters underscores biosynthetic potential of Myxococcota including descriptions for ten novel species: Archangium lansinium sp. nov., Myxococcus landrumus sp. nov., Nannocystis bai.</title>
        <authorList>
            <person name="Ahearne A."/>
            <person name="Stevens C."/>
            <person name="Dowd S."/>
        </authorList>
    </citation>
    <scope>NUCLEOTIDE SEQUENCE</scope>
    <source>
        <strain evidence="1">Fl3</strain>
    </source>
</reference>
<proteinExistence type="predicted"/>
<protein>
    <submittedName>
        <fullName evidence="1">3-oxoacyl-ACP synthase</fullName>
    </submittedName>
</protein>
<keyword evidence="2" id="KW-1185">Reference proteome</keyword>
<dbReference type="Proteomes" id="UP001164459">
    <property type="component" value="Chromosome"/>
</dbReference>
<evidence type="ECO:0000313" key="2">
    <source>
        <dbReference type="Proteomes" id="UP001164459"/>
    </source>
</evidence>
<dbReference type="InterPro" id="IPR016039">
    <property type="entry name" value="Thiolase-like"/>
</dbReference>
<evidence type="ECO:0000313" key="1">
    <source>
        <dbReference type="EMBL" id="WAS97363.1"/>
    </source>
</evidence>
<dbReference type="RefSeq" id="WP_269039730.1">
    <property type="nucleotide sequence ID" value="NZ_CP114040.1"/>
</dbReference>
<sequence length="344" mass="36703">MNVMGLTLATPLGLTAAATQRACAAGISRAALLEDHPHRPTAVRLTSLPDLFNREDRMRALLWRNLAPLAALLPALGDARVPCLLALPEADSTFVLRRWLTGVRGGPKLAGLEISCFEAGRIGFFRCLAAAREVLAETRVPKWVVVGAVDSLVDPATLEALAADGRLLGDRNPDGIIPGEAAGFVVLANTAAVARARTLVLARIAALAEAREPLPAWERGPYTGQALTEVFRALRHHAALRGRRADRVLTCQPGETFWAHEFAAAYLRNAEMMPEPLDHCGLDGSLGEVGSAAGICQLALALHAFAPSPWLRRAPLRRVVLHGASEAGAYAGCLLVHPEVDIHE</sequence>
<organism evidence="1 2">
    <name type="scientific">Nannocystis punicea</name>
    <dbReference type="NCBI Taxonomy" id="2995304"/>
    <lineage>
        <taxon>Bacteria</taxon>
        <taxon>Pseudomonadati</taxon>
        <taxon>Myxococcota</taxon>
        <taxon>Polyangia</taxon>
        <taxon>Nannocystales</taxon>
        <taxon>Nannocystaceae</taxon>
        <taxon>Nannocystis</taxon>
    </lineage>
</organism>